<proteinExistence type="predicted"/>
<dbReference type="RefSeq" id="WP_309795592.1">
    <property type="nucleotide sequence ID" value="NZ_JAVDPW010000005.1"/>
</dbReference>
<evidence type="ECO:0000313" key="1">
    <source>
        <dbReference type="EMBL" id="MDR6290844.1"/>
    </source>
</evidence>
<protein>
    <submittedName>
        <fullName evidence="1">DNA-binding GntR family transcriptional regulator</fullName>
    </submittedName>
</protein>
<gene>
    <name evidence="1" type="ORF">E9232_003370</name>
</gene>
<dbReference type="GO" id="GO:0003677">
    <property type="term" value="F:DNA binding"/>
    <property type="evidence" value="ECO:0007669"/>
    <property type="project" value="UniProtKB-KW"/>
</dbReference>
<keyword evidence="2" id="KW-1185">Reference proteome</keyword>
<accession>A0ABU1JQE2</accession>
<sequence length="72" mass="7893">MTKPSDLTDRIVAYLARHRREGAIWTADIAYGIGERTTPVRAALVRLERARAVRRVVTGTPTSWALSAGEGT</sequence>
<dbReference type="Gene3D" id="1.10.10.10">
    <property type="entry name" value="Winged helix-like DNA-binding domain superfamily/Winged helix DNA-binding domain"/>
    <property type="match status" value="1"/>
</dbReference>
<dbReference type="InterPro" id="IPR036388">
    <property type="entry name" value="WH-like_DNA-bd_sf"/>
</dbReference>
<dbReference type="Proteomes" id="UP001262410">
    <property type="component" value="Unassembled WGS sequence"/>
</dbReference>
<keyword evidence="1" id="KW-0238">DNA-binding</keyword>
<organism evidence="1 2">
    <name type="scientific">Inquilinus ginsengisoli</name>
    <dbReference type="NCBI Taxonomy" id="363840"/>
    <lineage>
        <taxon>Bacteria</taxon>
        <taxon>Pseudomonadati</taxon>
        <taxon>Pseudomonadota</taxon>
        <taxon>Alphaproteobacteria</taxon>
        <taxon>Rhodospirillales</taxon>
        <taxon>Rhodospirillaceae</taxon>
        <taxon>Inquilinus</taxon>
    </lineage>
</organism>
<dbReference type="EMBL" id="JAVDPW010000005">
    <property type="protein sequence ID" value="MDR6290844.1"/>
    <property type="molecule type" value="Genomic_DNA"/>
</dbReference>
<comment type="caution">
    <text evidence="1">The sequence shown here is derived from an EMBL/GenBank/DDBJ whole genome shotgun (WGS) entry which is preliminary data.</text>
</comment>
<evidence type="ECO:0000313" key="2">
    <source>
        <dbReference type="Proteomes" id="UP001262410"/>
    </source>
</evidence>
<reference evidence="1 2" key="1">
    <citation type="submission" date="2023-07" db="EMBL/GenBank/DDBJ databases">
        <title>Sorghum-associated microbial communities from plants grown in Nebraska, USA.</title>
        <authorList>
            <person name="Schachtman D."/>
        </authorList>
    </citation>
    <scope>NUCLEOTIDE SEQUENCE [LARGE SCALE GENOMIC DNA]</scope>
    <source>
        <strain evidence="1 2">584</strain>
    </source>
</reference>
<name>A0ABU1JQE2_9PROT</name>